<dbReference type="OrthoDB" id="6121013at2"/>
<accession>A0A5A9W090</accession>
<keyword evidence="3" id="KW-1185">Reference proteome</keyword>
<keyword evidence="1" id="KW-0472">Membrane</keyword>
<keyword evidence="1" id="KW-1133">Transmembrane helix</keyword>
<dbReference type="Proteomes" id="UP000325302">
    <property type="component" value="Unassembled WGS sequence"/>
</dbReference>
<organism evidence="2 3">
    <name type="scientific">Nitrincola tapanii</name>
    <dbReference type="NCBI Taxonomy" id="1708751"/>
    <lineage>
        <taxon>Bacteria</taxon>
        <taxon>Pseudomonadati</taxon>
        <taxon>Pseudomonadota</taxon>
        <taxon>Gammaproteobacteria</taxon>
        <taxon>Oceanospirillales</taxon>
        <taxon>Oceanospirillaceae</taxon>
        <taxon>Nitrincola</taxon>
    </lineage>
</organism>
<feature type="transmembrane region" description="Helical" evidence="1">
    <location>
        <begin position="7"/>
        <end position="35"/>
    </location>
</feature>
<dbReference type="EMBL" id="SMRS01000007">
    <property type="protein sequence ID" value="KAA0874170.1"/>
    <property type="molecule type" value="Genomic_DNA"/>
</dbReference>
<dbReference type="Gene3D" id="2.40.50.140">
    <property type="entry name" value="Nucleic acid-binding proteins"/>
    <property type="match status" value="1"/>
</dbReference>
<dbReference type="InterPro" id="IPR012340">
    <property type="entry name" value="NA-bd_OB-fold"/>
</dbReference>
<protein>
    <submittedName>
        <fullName evidence="2">NfeD family protein</fullName>
    </submittedName>
</protein>
<feature type="transmembrane region" description="Helical" evidence="1">
    <location>
        <begin position="47"/>
        <end position="68"/>
    </location>
</feature>
<dbReference type="GO" id="GO:0005886">
    <property type="term" value="C:plasma membrane"/>
    <property type="evidence" value="ECO:0007669"/>
    <property type="project" value="TreeGrafter"/>
</dbReference>
<gene>
    <name evidence="2" type="ORF">E1H14_10370</name>
</gene>
<name>A0A5A9W090_9GAMM</name>
<dbReference type="PANTHER" id="PTHR33507:SF3">
    <property type="entry name" value="INNER MEMBRANE PROTEIN YBBJ"/>
    <property type="match status" value="1"/>
</dbReference>
<dbReference type="AlphaFoldDB" id="A0A5A9W090"/>
<sequence length="137" mass="14960">MEAWHVWLIAAVILMIMELLSLGFVAFALGLAALLTAAASFWGLADSAQWSVFALSAVILAPLLKYLFSRYAPSQRRSALAGEPHSLEGVIIEQTPGKLRIQIEGDLYPFRSLSEQTLAVGTRVKVREFDGITAILD</sequence>
<reference evidence="2 3" key="1">
    <citation type="submission" date="2019-03" db="EMBL/GenBank/DDBJ databases">
        <title>Nitrincola sp. nov. isolated from an Indian soda lake.</title>
        <authorList>
            <person name="Joshi A."/>
            <person name="Thite S.V."/>
            <person name="Joseph N."/>
            <person name="Dhotre D."/>
            <person name="Moorthy M."/>
            <person name="Shouche Y.S."/>
        </authorList>
    </citation>
    <scope>NUCLEOTIDE SEQUENCE [LARGE SCALE GENOMIC DNA]</scope>
    <source>
        <strain evidence="2 3">MEB193</strain>
    </source>
</reference>
<dbReference type="PANTHER" id="PTHR33507">
    <property type="entry name" value="INNER MEMBRANE PROTEIN YBBJ"/>
    <property type="match status" value="1"/>
</dbReference>
<dbReference type="InterPro" id="IPR052165">
    <property type="entry name" value="Membrane_assoc_protease"/>
</dbReference>
<evidence type="ECO:0000256" key="1">
    <source>
        <dbReference type="SAM" id="Phobius"/>
    </source>
</evidence>
<proteinExistence type="predicted"/>
<evidence type="ECO:0000313" key="3">
    <source>
        <dbReference type="Proteomes" id="UP000325302"/>
    </source>
</evidence>
<evidence type="ECO:0000313" key="2">
    <source>
        <dbReference type="EMBL" id="KAA0874170.1"/>
    </source>
</evidence>
<comment type="caution">
    <text evidence="2">The sequence shown here is derived from an EMBL/GenBank/DDBJ whole genome shotgun (WGS) entry which is preliminary data.</text>
</comment>
<keyword evidence="1" id="KW-0812">Transmembrane</keyword>
<dbReference type="RefSeq" id="WP_149391402.1">
    <property type="nucleotide sequence ID" value="NZ_SMRS01000007.1"/>
</dbReference>